<gene>
    <name evidence="1" type="ORF">GUITHDRAFT_110874</name>
</gene>
<evidence type="ECO:0008006" key="4">
    <source>
        <dbReference type="Google" id="ProtNLM"/>
    </source>
</evidence>
<dbReference type="Gene3D" id="3.40.50.720">
    <property type="entry name" value="NAD(P)-binding Rossmann-like Domain"/>
    <property type="match status" value="1"/>
</dbReference>
<reference evidence="1 3" key="1">
    <citation type="journal article" date="2012" name="Nature">
        <title>Algal genomes reveal evolutionary mosaicism and the fate of nucleomorphs.</title>
        <authorList>
            <consortium name="DOE Joint Genome Institute"/>
            <person name="Curtis B.A."/>
            <person name="Tanifuji G."/>
            <person name="Burki F."/>
            <person name="Gruber A."/>
            <person name="Irimia M."/>
            <person name="Maruyama S."/>
            <person name="Arias M.C."/>
            <person name="Ball S.G."/>
            <person name="Gile G.H."/>
            <person name="Hirakawa Y."/>
            <person name="Hopkins J.F."/>
            <person name="Kuo A."/>
            <person name="Rensing S.A."/>
            <person name="Schmutz J."/>
            <person name="Symeonidi A."/>
            <person name="Elias M."/>
            <person name="Eveleigh R.J."/>
            <person name="Herman E.K."/>
            <person name="Klute M.J."/>
            <person name="Nakayama T."/>
            <person name="Obornik M."/>
            <person name="Reyes-Prieto A."/>
            <person name="Armbrust E.V."/>
            <person name="Aves S.J."/>
            <person name="Beiko R.G."/>
            <person name="Coutinho P."/>
            <person name="Dacks J.B."/>
            <person name="Durnford D.G."/>
            <person name="Fast N.M."/>
            <person name="Green B.R."/>
            <person name="Grisdale C.J."/>
            <person name="Hempel F."/>
            <person name="Henrissat B."/>
            <person name="Hoppner M.P."/>
            <person name="Ishida K."/>
            <person name="Kim E."/>
            <person name="Koreny L."/>
            <person name="Kroth P.G."/>
            <person name="Liu Y."/>
            <person name="Malik S.B."/>
            <person name="Maier U.G."/>
            <person name="McRose D."/>
            <person name="Mock T."/>
            <person name="Neilson J.A."/>
            <person name="Onodera N.T."/>
            <person name="Poole A.M."/>
            <person name="Pritham E.J."/>
            <person name="Richards T.A."/>
            <person name="Rocap G."/>
            <person name="Roy S.W."/>
            <person name="Sarai C."/>
            <person name="Schaack S."/>
            <person name="Shirato S."/>
            <person name="Slamovits C.H."/>
            <person name="Spencer D.F."/>
            <person name="Suzuki S."/>
            <person name="Worden A.Z."/>
            <person name="Zauner S."/>
            <person name="Barry K."/>
            <person name="Bell C."/>
            <person name="Bharti A.K."/>
            <person name="Crow J.A."/>
            <person name="Grimwood J."/>
            <person name="Kramer R."/>
            <person name="Lindquist E."/>
            <person name="Lucas S."/>
            <person name="Salamov A."/>
            <person name="McFadden G.I."/>
            <person name="Lane C.E."/>
            <person name="Keeling P.J."/>
            <person name="Gray M.W."/>
            <person name="Grigoriev I.V."/>
            <person name="Archibald J.M."/>
        </authorList>
    </citation>
    <scope>NUCLEOTIDE SEQUENCE</scope>
    <source>
        <strain evidence="1 3">CCMP2712</strain>
    </source>
</reference>
<evidence type="ECO:0000313" key="2">
    <source>
        <dbReference type="EnsemblProtists" id="EKX43146"/>
    </source>
</evidence>
<dbReference type="OrthoDB" id="3941538at2759"/>
<dbReference type="InterPro" id="IPR036291">
    <property type="entry name" value="NAD(P)-bd_dom_sf"/>
</dbReference>
<sequence>MGQTNLCQFGRVLNFFEDGDLLPWLCVPQHLAHVLDGSARDELLLTACAASVTQGMIKANILPGDSVLIIGDDVHSFIGSCFARSVGSDFVGIVARTERNMSTALLCGASCFWSSYQAESVPSIHARIEMDVRRETNAAGADVVVYTNGYDETCLPLNVALDCLRPGGSLILARSLEVDRDEAPSLHEASRPHSNFLERIISKQIRFIPVWGFSSAVFKQTLEWLRCKVFDVSPALTNEVCMRIQSSELEEVSSLEDQLVGLLLVS</sequence>
<name>L1J3Q4_GUITC</name>
<dbReference type="AlphaFoldDB" id="L1J3Q4"/>
<dbReference type="SUPFAM" id="SSF50129">
    <property type="entry name" value="GroES-like"/>
    <property type="match status" value="1"/>
</dbReference>
<dbReference type="GeneID" id="17299729"/>
<dbReference type="InterPro" id="IPR011032">
    <property type="entry name" value="GroES-like_sf"/>
</dbReference>
<dbReference type="Gene3D" id="3.90.180.10">
    <property type="entry name" value="Medium-chain alcohol dehydrogenases, catalytic domain"/>
    <property type="match status" value="1"/>
</dbReference>
<dbReference type="RefSeq" id="XP_005830126.1">
    <property type="nucleotide sequence ID" value="XM_005830069.1"/>
</dbReference>
<dbReference type="SUPFAM" id="SSF51735">
    <property type="entry name" value="NAD(P)-binding Rossmann-fold domains"/>
    <property type="match status" value="1"/>
</dbReference>
<reference evidence="2" key="3">
    <citation type="submission" date="2016-03" db="UniProtKB">
        <authorList>
            <consortium name="EnsemblProtists"/>
        </authorList>
    </citation>
    <scope>IDENTIFICATION</scope>
</reference>
<accession>L1J3Q4</accession>
<dbReference type="KEGG" id="gtt:GUITHDRAFT_110874"/>
<dbReference type="PaxDb" id="55529-EKX43146"/>
<organism evidence="1">
    <name type="scientific">Guillardia theta (strain CCMP2712)</name>
    <name type="common">Cryptophyte</name>
    <dbReference type="NCBI Taxonomy" id="905079"/>
    <lineage>
        <taxon>Eukaryota</taxon>
        <taxon>Cryptophyceae</taxon>
        <taxon>Pyrenomonadales</taxon>
        <taxon>Geminigeraceae</taxon>
        <taxon>Guillardia</taxon>
    </lineage>
</organism>
<dbReference type="EMBL" id="JH993012">
    <property type="protein sequence ID" value="EKX43146.1"/>
    <property type="molecule type" value="Genomic_DNA"/>
</dbReference>
<evidence type="ECO:0000313" key="1">
    <source>
        <dbReference type="EMBL" id="EKX43146.1"/>
    </source>
</evidence>
<evidence type="ECO:0000313" key="3">
    <source>
        <dbReference type="Proteomes" id="UP000011087"/>
    </source>
</evidence>
<dbReference type="EnsemblProtists" id="EKX43146">
    <property type="protein sequence ID" value="EKX43146"/>
    <property type="gene ID" value="GUITHDRAFT_110874"/>
</dbReference>
<reference evidence="3" key="2">
    <citation type="submission" date="2012-11" db="EMBL/GenBank/DDBJ databases">
        <authorList>
            <person name="Kuo A."/>
            <person name="Curtis B.A."/>
            <person name="Tanifuji G."/>
            <person name="Burki F."/>
            <person name="Gruber A."/>
            <person name="Irimia M."/>
            <person name="Maruyama S."/>
            <person name="Arias M.C."/>
            <person name="Ball S.G."/>
            <person name="Gile G.H."/>
            <person name="Hirakawa Y."/>
            <person name="Hopkins J.F."/>
            <person name="Rensing S.A."/>
            <person name="Schmutz J."/>
            <person name="Symeonidi A."/>
            <person name="Elias M."/>
            <person name="Eveleigh R.J."/>
            <person name="Herman E.K."/>
            <person name="Klute M.J."/>
            <person name="Nakayama T."/>
            <person name="Obornik M."/>
            <person name="Reyes-Prieto A."/>
            <person name="Armbrust E.V."/>
            <person name="Aves S.J."/>
            <person name="Beiko R.G."/>
            <person name="Coutinho P."/>
            <person name="Dacks J.B."/>
            <person name="Durnford D.G."/>
            <person name="Fast N.M."/>
            <person name="Green B.R."/>
            <person name="Grisdale C."/>
            <person name="Hempe F."/>
            <person name="Henrissat B."/>
            <person name="Hoppner M.P."/>
            <person name="Ishida K.-I."/>
            <person name="Kim E."/>
            <person name="Koreny L."/>
            <person name="Kroth P.G."/>
            <person name="Liu Y."/>
            <person name="Malik S.-B."/>
            <person name="Maier U.G."/>
            <person name="McRose D."/>
            <person name="Mock T."/>
            <person name="Neilson J.A."/>
            <person name="Onodera N.T."/>
            <person name="Poole A.M."/>
            <person name="Pritham E.J."/>
            <person name="Richards T.A."/>
            <person name="Rocap G."/>
            <person name="Roy S.W."/>
            <person name="Sarai C."/>
            <person name="Schaack S."/>
            <person name="Shirato S."/>
            <person name="Slamovits C.H."/>
            <person name="Spencer D.F."/>
            <person name="Suzuki S."/>
            <person name="Worden A.Z."/>
            <person name="Zauner S."/>
            <person name="Barry K."/>
            <person name="Bell C."/>
            <person name="Bharti A.K."/>
            <person name="Crow J.A."/>
            <person name="Grimwood J."/>
            <person name="Kramer R."/>
            <person name="Lindquist E."/>
            <person name="Lucas S."/>
            <person name="Salamov A."/>
            <person name="McFadden G.I."/>
            <person name="Lane C.E."/>
            <person name="Keeling P.J."/>
            <person name="Gray M.W."/>
            <person name="Grigoriev I.V."/>
            <person name="Archibald J.M."/>
        </authorList>
    </citation>
    <scope>NUCLEOTIDE SEQUENCE</scope>
    <source>
        <strain evidence="3">CCMP2712</strain>
    </source>
</reference>
<dbReference type="HOGENOM" id="CLU_1047482_0_0_1"/>
<proteinExistence type="predicted"/>
<protein>
    <recommendedName>
        <fullName evidence="4">Alcohol dehydrogenase-like C-terminal domain-containing protein</fullName>
    </recommendedName>
</protein>
<keyword evidence="3" id="KW-1185">Reference proteome</keyword>
<dbReference type="Proteomes" id="UP000011087">
    <property type="component" value="Unassembled WGS sequence"/>
</dbReference>